<dbReference type="EMBL" id="BGZK01000279">
    <property type="protein sequence ID" value="GBP33799.1"/>
    <property type="molecule type" value="Genomic_DNA"/>
</dbReference>
<accession>A0A4C1V5D0</accession>
<dbReference type="AlphaFoldDB" id="A0A4C1V5D0"/>
<comment type="caution">
    <text evidence="1">The sequence shown here is derived from an EMBL/GenBank/DDBJ whole genome shotgun (WGS) entry which is preliminary data.</text>
</comment>
<proteinExistence type="predicted"/>
<gene>
    <name evidence="1" type="ORF">EVAR_25400_1</name>
</gene>
<protein>
    <submittedName>
        <fullName evidence="1">Uncharacterized protein</fullName>
    </submittedName>
</protein>
<keyword evidence="2" id="KW-1185">Reference proteome</keyword>
<reference evidence="1 2" key="1">
    <citation type="journal article" date="2019" name="Commun. Biol.">
        <title>The bagworm genome reveals a unique fibroin gene that provides high tensile strength.</title>
        <authorList>
            <person name="Kono N."/>
            <person name="Nakamura H."/>
            <person name="Ohtoshi R."/>
            <person name="Tomita M."/>
            <person name="Numata K."/>
            <person name="Arakawa K."/>
        </authorList>
    </citation>
    <scope>NUCLEOTIDE SEQUENCE [LARGE SCALE GENOMIC DNA]</scope>
</reference>
<dbReference type="Proteomes" id="UP000299102">
    <property type="component" value="Unassembled WGS sequence"/>
</dbReference>
<name>A0A4C1V5D0_EUMVA</name>
<evidence type="ECO:0000313" key="2">
    <source>
        <dbReference type="Proteomes" id="UP000299102"/>
    </source>
</evidence>
<organism evidence="1 2">
    <name type="scientific">Eumeta variegata</name>
    <name type="common">Bagworm moth</name>
    <name type="synonym">Eumeta japonica</name>
    <dbReference type="NCBI Taxonomy" id="151549"/>
    <lineage>
        <taxon>Eukaryota</taxon>
        <taxon>Metazoa</taxon>
        <taxon>Ecdysozoa</taxon>
        <taxon>Arthropoda</taxon>
        <taxon>Hexapoda</taxon>
        <taxon>Insecta</taxon>
        <taxon>Pterygota</taxon>
        <taxon>Neoptera</taxon>
        <taxon>Endopterygota</taxon>
        <taxon>Lepidoptera</taxon>
        <taxon>Glossata</taxon>
        <taxon>Ditrysia</taxon>
        <taxon>Tineoidea</taxon>
        <taxon>Psychidae</taxon>
        <taxon>Oiketicinae</taxon>
        <taxon>Eumeta</taxon>
    </lineage>
</organism>
<evidence type="ECO:0000313" key="1">
    <source>
        <dbReference type="EMBL" id="GBP33799.1"/>
    </source>
</evidence>
<sequence length="286" mass="32138">MPSTSPQASHTHCEHLRRSLVRQRFNTPQEFRTLYYLHSTRETHPSVGSSPQGHLLTRFFLQQSRTRRRLIILPVSVLAHSACEKEGSVVGDDNATPILVIVEVYDHRLFRVDFYPLSWGPSIYGGPMKSCGNAFGPCTWANRPRSFQLNLPAESTEIYLLYASKSTSGRQSQMNYLIVDTGAATTMRCGNLSEANRKIIVLPGLAILAPPRVYALCLGTGGTALFTALSTSHQYRYRKRPKVIDNFDVRNFYINIEDCTETSVRIDNGRAMLWPTCCCTRMGGPE</sequence>